<name>A0ABV9QL26_9FIRM</name>
<evidence type="ECO:0000256" key="2">
    <source>
        <dbReference type="ARBA" id="ARBA00004787"/>
    </source>
</evidence>
<comment type="similarity">
    <text evidence="3 7">Belongs to the IspD/TarI cytidylyltransferase family. IspD subfamily.</text>
</comment>
<evidence type="ECO:0000256" key="6">
    <source>
        <dbReference type="ARBA" id="ARBA00023229"/>
    </source>
</evidence>
<dbReference type="HAMAP" id="MF_00108">
    <property type="entry name" value="IspD"/>
    <property type="match status" value="1"/>
</dbReference>
<dbReference type="NCBIfam" id="TIGR00453">
    <property type="entry name" value="ispD"/>
    <property type="match status" value="1"/>
</dbReference>
<dbReference type="CDD" id="cd02516">
    <property type="entry name" value="CDP-ME_synthetase"/>
    <property type="match status" value="1"/>
</dbReference>
<dbReference type="Gene3D" id="3.90.550.10">
    <property type="entry name" value="Spore Coat Polysaccharide Biosynthesis Protein SpsA, Chain A"/>
    <property type="match status" value="1"/>
</dbReference>
<reference evidence="9" key="1">
    <citation type="journal article" date="2019" name="Int. J. Syst. Evol. Microbiol.">
        <title>The Global Catalogue of Microorganisms (GCM) 10K type strain sequencing project: providing services to taxonomists for standard genome sequencing and annotation.</title>
        <authorList>
            <consortium name="The Broad Institute Genomics Platform"/>
            <consortium name="The Broad Institute Genome Sequencing Center for Infectious Disease"/>
            <person name="Wu L."/>
            <person name="Ma J."/>
        </authorList>
    </citation>
    <scope>NUCLEOTIDE SEQUENCE [LARGE SCALE GENOMIC DNA]</scope>
    <source>
        <strain evidence="9">CCUG 46385</strain>
    </source>
</reference>
<dbReference type="InterPro" id="IPR034683">
    <property type="entry name" value="IspD/TarI"/>
</dbReference>
<feature type="site" description="Transition state stabilizer" evidence="7">
    <location>
        <position position="21"/>
    </location>
</feature>
<dbReference type="EMBL" id="JBHSHL010000033">
    <property type="protein sequence ID" value="MFC4805100.1"/>
    <property type="molecule type" value="Genomic_DNA"/>
</dbReference>
<dbReference type="Proteomes" id="UP001595916">
    <property type="component" value="Unassembled WGS sequence"/>
</dbReference>
<keyword evidence="9" id="KW-1185">Reference proteome</keyword>
<dbReference type="PROSITE" id="PS01295">
    <property type="entry name" value="ISPD"/>
    <property type="match status" value="1"/>
</dbReference>
<dbReference type="EC" id="2.7.7.60" evidence="7"/>
<evidence type="ECO:0000256" key="7">
    <source>
        <dbReference type="HAMAP-Rule" id="MF_00108"/>
    </source>
</evidence>
<evidence type="ECO:0000313" key="8">
    <source>
        <dbReference type="EMBL" id="MFC4805100.1"/>
    </source>
</evidence>
<evidence type="ECO:0000256" key="3">
    <source>
        <dbReference type="ARBA" id="ARBA00009789"/>
    </source>
</evidence>
<accession>A0ABV9QL26</accession>
<dbReference type="Pfam" id="PF01128">
    <property type="entry name" value="IspD"/>
    <property type="match status" value="1"/>
</dbReference>
<comment type="pathway">
    <text evidence="2 7">Isoprenoid biosynthesis; isopentenyl diphosphate biosynthesis via DXP pathway; isopentenyl diphosphate from 1-deoxy-D-xylulose 5-phosphate: step 2/6.</text>
</comment>
<organism evidence="8 9">
    <name type="scientific">Filifactor villosus</name>
    <dbReference type="NCBI Taxonomy" id="29374"/>
    <lineage>
        <taxon>Bacteria</taxon>
        <taxon>Bacillati</taxon>
        <taxon>Bacillota</taxon>
        <taxon>Clostridia</taxon>
        <taxon>Peptostreptococcales</taxon>
        <taxon>Filifactoraceae</taxon>
        <taxon>Filifactor</taxon>
    </lineage>
</organism>
<dbReference type="GO" id="GO:0050518">
    <property type="term" value="F:2-C-methyl-D-erythritol 4-phosphate cytidylyltransferase activity"/>
    <property type="evidence" value="ECO:0007669"/>
    <property type="project" value="UniProtKB-EC"/>
</dbReference>
<feature type="site" description="Transition state stabilizer" evidence="7">
    <location>
        <position position="14"/>
    </location>
</feature>
<comment type="function">
    <text evidence="7">Catalyzes the formation of 4-diphosphocytidyl-2-C-methyl-D-erythritol from CTP and 2-C-methyl-D-erythritol 4-phosphate (MEP).</text>
</comment>
<dbReference type="SUPFAM" id="SSF53448">
    <property type="entry name" value="Nucleotide-diphospho-sugar transferases"/>
    <property type="match status" value="1"/>
</dbReference>
<dbReference type="PANTHER" id="PTHR32125">
    <property type="entry name" value="2-C-METHYL-D-ERYTHRITOL 4-PHOSPHATE CYTIDYLYLTRANSFERASE, CHLOROPLASTIC"/>
    <property type="match status" value="1"/>
</dbReference>
<keyword evidence="4 7" id="KW-0808">Transferase</keyword>
<comment type="caution">
    <text evidence="8">The sequence shown here is derived from an EMBL/GenBank/DDBJ whole genome shotgun (WGS) entry which is preliminary data.</text>
</comment>
<proteinExistence type="inferred from homology"/>
<keyword evidence="5 7" id="KW-0548">Nucleotidyltransferase</keyword>
<comment type="catalytic activity">
    <reaction evidence="1 7">
        <text>2-C-methyl-D-erythritol 4-phosphate + CTP + H(+) = 4-CDP-2-C-methyl-D-erythritol + diphosphate</text>
        <dbReference type="Rhea" id="RHEA:13429"/>
        <dbReference type="ChEBI" id="CHEBI:15378"/>
        <dbReference type="ChEBI" id="CHEBI:33019"/>
        <dbReference type="ChEBI" id="CHEBI:37563"/>
        <dbReference type="ChEBI" id="CHEBI:57823"/>
        <dbReference type="ChEBI" id="CHEBI:58262"/>
        <dbReference type="EC" id="2.7.7.60"/>
    </reaction>
</comment>
<evidence type="ECO:0000313" key="9">
    <source>
        <dbReference type="Proteomes" id="UP001595916"/>
    </source>
</evidence>
<dbReference type="PANTHER" id="PTHR32125:SF4">
    <property type="entry name" value="2-C-METHYL-D-ERYTHRITOL 4-PHOSPHATE CYTIDYLYLTRANSFERASE, CHLOROPLASTIC"/>
    <property type="match status" value="1"/>
</dbReference>
<evidence type="ECO:0000256" key="4">
    <source>
        <dbReference type="ARBA" id="ARBA00022679"/>
    </source>
</evidence>
<sequence>MVSVIIVAGGRGSRMKSSVSKQFLMLGNKTVLQHTLERFLEVPEVEEVVLVLRPEERYRVEEMKLDTKGKLIKVADAGEERYLSVRSGLEQVDISSEVILVHDAARPLVKVAQIRDVIERARSTGACILASKVKDTIKEVESDVVQRTLNRERLYCVATPQGFEAQLLRLAYSKEALENFKGIPTDDSSVVEALGKDVFVLEGDVSNIKITTPEDLLIVEALLKKEGRL</sequence>
<evidence type="ECO:0000256" key="5">
    <source>
        <dbReference type="ARBA" id="ARBA00022695"/>
    </source>
</evidence>
<dbReference type="InterPro" id="IPR018294">
    <property type="entry name" value="ISPD_synthase_CS"/>
</dbReference>
<feature type="site" description="Positions MEP for the nucleophilic attack" evidence="7">
    <location>
        <position position="209"/>
    </location>
</feature>
<gene>
    <name evidence="7 8" type="primary">ispD</name>
    <name evidence="8" type="ORF">ACFO4R_08390</name>
</gene>
<keyword evidence="6 7" id="KW-0414">Isoprene biosynthesis</keyword>
<dbReference type="InterPro" id="IPR029044">
    <property type="entry name" value="Nucleotide-diphossugar_trans"/>
</dbReference>
<dbReference type="InterPro" id="IPR050088">
    <property type="entry name" value="IspD/TarI_cytidylyltransf_bact"/>
</dbReference>
<evidence type="ECO:0000256" key="1">
    <source>
        <dbReference type="ARBA" id="ARBA00001282"/>
    </source>
</evidence>
<protein>
    <recommendedName>
        <fullName evidence="7">2-C-methyl-D-erythritol 4-phosphate cytidylyltransferase</fullName>
        <ecNumber evidence="7">2.7.7.60</ecNumber>
    </recommendedName>
    <alternativeName>
        <fullName evidence="7">4-diphosphocytidyl-2C-methyl-D-erythritol synthase</fullName>
    </alternativeName>
    <alternativeName>
        <fullName evidence="7">MEP cytidylyltransferase</fullName>
        <shortName evidence="7">MCT</shortName>
    </alternativeName>
</protein>
<dbReference type="InterPro" id="IPR001228">
    <property type="entry name" value="IspD"/>
</dbReference>
<dbReference type="RefSeq" id="WP_379788638.1">
    <property type="nucleotide sequence ID" value="NZ_JBHSHL010000033.1"/>
</dbReference>
<feature type="site" description="Positions MEP for the nucleophilic attack" evidence="7">
    <location>
        <position position="151"/>
    </location>
</feature>